<dbReference type="EMBL" id="MNPJ01000003">
    <property type="protein sequence ID" value="OQS55698.1"/>
    <property type="molecule type" value="Genomic_DNA"/>
</dbReference>
<protein>
    <recommendedName>
        <fullName evidence="11">V-ATPase proteolipid subunit C-like domain-containing protein</fullName>
    </recommendedName>
</protein>
<comment type="function">
    <text evidence="8">Proton-conducting pore forming subunit of the V0 complex of vacuolar(H+)-ATPase (V-ATPase), a multisubunit enzyme composed of a peripheral complex (V1) that hydrolyzes ATP and a membrane integral complex (V0) that translocates protons. V-ATPase is responsible for acidifying and maintaining the pH of intracellular compartments.</text>
</comment>
<sequence length="149" mass="16318">MKNIEYLIGPTGISILLGLCAYGSCSGMSLCGCSSTLYADKGKIVTYSYVAMIMISTVFFYGFILAIITMNKITDNYKYITSIWHLSACTLFGMVGCTAGISMGKISQSGFRRIAERGEFFMSFLIALASVEVTLVLAFLCSLLMIYHH</sequence>
<organism evidence="12 13">
    <name type="scientific">Ecytonucleospora hepatopenaei</name>
    <dbReference type="NCBI Taxonomy" id="646526"/>
    <lineage>
        <taxon>Eukaryota</taxon>
        <taxon>Fungi</taxon>
        <taxon>Fungi incertae sedis</taxon>
        <taxon>Microsporidia</taxon>
        <taxon>Enterocytozoonidae</taxon>
        <taxon>Ecytonucleospora</taxon>
    </lineage>
</organism>
<comment type="similarity">
    <text evidence="2 10">Belongs to the V-ATPase proteolipid subunit family.</text>
</comment>
<dbReference type="PROSITE" id="PS51257">
    <property type="entry name" value="PROKAR_LIPOPROTEIN"/>
    <property type="match status" value="1"/>
</dbReference>
<comment type="subcellular location">
    <subcellularLocation>
        <location evidence="1">Membrane</location>
        <topology evidence="1">Multi-pass membrane protein</topology>
    </subcellularLocation>
</comment>
<evidence type="ECO:0000259" key="11">
    <source>
        <dbReference type="Pfam" id="PF00137"/>
    </source>
</evidence>
<gene>
    <name evidence="12" type="ORF">EHP00_469</name>
</gene>
<dbReference type="AlphaFoldDB" id="A0A1W0E8Z3"/>
<accession>A0A1W0E8Z3</accession>
<evidence type="ECO:0000256" key="2">
    <source>
        <dbReference type="ARBA" id="ARBA00007296"/>
    </source>
</evidence>
<dbReference type="VEuPathDB" id="MicrosporidiaDB:EHP00_469"/>
<dbReference type="Pfam" id="PF00137">
    <property type="entry name" value="ATP-synt_C"/>
    <property type="match status" value="1"/>
</dbReference>
<feature type="transmembrane region" description="Helical" evidence="10">
    <location>
        <begin position="124"/>
        <end position="147"/>
    </location>
</feature>
<evidence type="ECO:0000313" key="13">
    <source>
        <dbReference type="Proteomes" id="UP000192758"/>
    </source>
</evidence>
<dbReference type="InterPro" id="IPR035921">
    <property type="entry name" value="F/V-ATP_Csub_sf"/>
</dbReference>
<comment type="caution">
    <text evidence="12">The sequence shown here is derived from an EMBL/GenBank/DDBJ whole genome shotgun (WGS) entry which is preliminary data.</text>
</comment>
<evidence type="ECO:0000256" key="1">
    <source>
        <dbReference type="ARBA" id="ARBA00004141"/>
    </source>
</evidence>
<dbReference type="STRING" id="646526.A0A1W0E8Z3"/>
<comment type="subunit">
    <text evidence="9 10">V-ATPase is a heteromultimeric enzyme composed of a peripheral catalytic V1 complex (components A to H) attached to an integral membrane V0 proton pore complex (components: a, c, c', c'', d, e, f and VOA1). The decameric c-ring forms the proton-conducting pore, and is composed of eight proteolipid subunits c, one subunit c' and one subunit c''.</text>
</comment>
<evidence type="ECO:0000256" key="9">
    <source>
        <dbReference type="ARBA" id="ARBA00046480"/>
    </source>
</evidence>
<dbReference type="Proteomes" id="UP000192758">
    <property type="component" value="Unassembled WGS sequence"/>
</dbReference>
<evidence type="ECO:0000256" key="10">
    <source>
        <dbReference type="RuleBase" id="RU363060"/>
    </source>
</evidence>
<dbReference type="Gene3D" id="1.20.120.610">
    <property type="entry name" value="lithium bound rotor ring of v- atpase"/>
    <property type="match status" value="1"/>
</dbReference>
<dbReference type="GO" id="GO:0005774">
    <property type="term" value="C:vacuolar membrane"/>
    <property type="evidence" value="ECO:0007669"/>
    <property type="project" value="UniProtKB-ARBA"/>
</dbReference>
<proteinExistence type="inferred from homology"/>
<dbReference type="InterPro" id="IPR000245">
    <property type="entry name" value="ATPase_proteolipid_csu"/>
</dbReference>
<keyword evidence="3 10" id="KW-0813">Transport</keyword>
<dbReference type="GO" id="GO:0033179">
    <property type="term" value="C:proton-transporting V-type ATPase, V0 domain"/>
    <property type="evidence" value="ECO:0007669"/>
    <property type="project" value="InterPro"/>
</dbReference>
<feature type="transmembrane region" description="Helical" evidence="10">
    <location>
        <begin position="6"/>
        <end position="25"/>
    </location>
</feature>
<reference evidence="12 13" key="1">
    <citation type="journal article" date="2017" name="Environ. Microbiol.">
        <title>Decay of the glycolytic pathway and adaptation to intranuclear parasitism within Enterocytozoonidae microsporidia.</title>
        <authorList>
            <person name="Wiredu Boakye D."/>
            <person name="Jaroenlak P."/>
            <person name="Prachumwat A."/>
            <person name="Williams T.A."/>
            <person name="Bateman K.S."/>
            <person name="Itsathitphaisarn O."/>
            <person name="Sritunyalucksana K."/>
            <person name="Paszkiewicz K.H."/>
            <person name="Moore K.A."/>
            <person name="Stentiford G.D."/>
            <person name="Williams B.A."/>
        </authorList>
    </citation>
    <scope>NUCLEOTIDE SEQUENCE [LARGE SCALE GENOMIC DNA]</scope>
    <source>
        <strain evidence="12 13">TH1</strain>
    </source>
</reference>
<dbReference type="InterPro" id="IPR002379">
    <property type="entry name" value="ATPase_proteolipid_c-like_dom"/>
</dbReference>
<dbReference type="GO" id="GO:0046961">
    <property type="term" value="F:proton-transporting ATPase activity, rotational mechanism"/>
    <property type="evidence" value="ECO:0007669"/>
    <property type="project" value="InterPro"/>
</dbReference>
<dbReference type="PRINTS" id="PR00122">
    <property type="entry name" value="VACATPASE"/>
</dbReference>
<keyword evidence="6 10" id="KW-0406">Ion transport</keyword>
<feature type="transmembrane region" description="Helical" evidence="10">
    <location>
        <begin position="82"/>
        <end position="103"/>
    </location>
</feature>
<evidence type="ECO:0000256" key="5">
    <source>
        <dbReference type="ARBA" id="ARBA00022989"/>
    </source>
</evidence>
<evidence type="ECO:0000256" key="3">
    <source>
        <dbReference type="ARBA" id="ARBA00022448"/>
    </source>
</evidence>
<evidence type="ECO:0000256" key="8">
    <source>
        <dbReference type="ARBA" id="ARBA00045519"/>
    </source>
</evidence>
<keyword evidence="4 10" id="KW-0812">Transmembrane</keyword>
<evidence type="ECO:0000256" key="4">
    <source>
        <dbReference type="ARBA" id="ARBA00022692"/>
    </source>
</evidence>
<keyword evidence="7 10" id="KW-0472">Membrane</keyword>
<evidence type="ECO:0000256" key="7">
    <source>
        <dbReference type="ARBA" id="ARBA00023136"/>
    </source>
</evidence>
<name>A0A1W0E8Z3_9MICR</name>
<feature type="transmembrane region" description="Helical" evidence="10">
    <location>
        <begin position="46"/>
        <end position="70"/>
    </location>
</feature>
<comment type="function">
    <text evidence="10">Proton-conducting pore forming of the V0 complex of vacuolar(H+)-ATPase (V-ATPase), a multisubunit enzyme composed of a peripheral complex (V1) that hydrolyzes ATP and a membrane integral complex (V0) that translocates protons. V-ATPase is responsible for acidifying and maintaining the pH of intracellular compartments.</text>
</comment>
<keyword evidence="5 10" id="KW-1133">Transmembrane helix</keyword>
<dbReference type="OrthoDB" id="2189390at2759"/>
<evidence type="ECO:0000256" key="6">
    <source>
        <dbReference type="ARBA" id="ARBA00023065"/>
    </source>
</evidence>
<feature type="domain" description="V-ATPase proteolipid subunit C-like" evidence="11">
    <location>
        <begin position="86"/>
        <end position="145"/>
    </location>
</feature>
<dbReference type="SUPFAM" id="SSF81333">
    <property type="entry name" value="F1F0 ATP synthase subunit C"/>
    <property type="match status" value="2"/>
</dbReference>
<evidence type="ECO:0000313" key="12">
    <source>
        <dbReference type="EMBL" id="OQS55698.1"/>
    </source>
</evidence>
<keyword evidence="13" id="KW-1185">Reference proteome</keyword>